<accession>A0ABQ2KBM8</accession>
<dbReference type="RefSeq" id="WP_188714796.1">
    <property type="nucleotide sequence ID" value="NZ_BAABBD010000001.1"/>
</dbReference>
<name>A0ABQ2KBM8_9MICO</name>
<dbReference type="EMBL" id="BMLM01000001">
    <property type="protein sequence ID" value="GGN76792.1"/>
    <property type="molecule type" value="Genomic_DNA"/>
</dbReference>
<proteinExistence type="predicted"/>
<reference evidence="3" key="1">
    <citation type="journal article" date="2019" name="Int. J. Syst. Evol. Microbiol.">
        <title>The Global Catalogue of Microorganisms (GCM) 10K type strain sequencing project: providing services to taxonomists for standard genome sequencing and annotation.</title>
        <authorList>
            <consortium name="The Broad Institute Genomics Platform"/>
            <consortium name="The Broad Institute Genome Sequencing Center for Infectious Disease"/>
            <person name="Wu L."/>
            <person name="Ma J."/>
        </authorList>
    </citation>
    <scope>NUCLEOTIDE SEQUENCE [LARGE SCALE GENOMIC DNA]</scope>
    <source>
        <strain evidence="3">CGMCC 1.6960</strain>
    </source>
</reference>
<keyword evidence="1" id="KW-1133">Transmembrane helix</keyword>
<keyword evidence="3" id="KW-1185">Reference proteome</keyword>
<keyword evidence="1" id="KW-0472">Membrane</keyword>
<organism evidence="2 3">
    <name type="scientific">Agrococcus terreus</name>
    <dbReference type="NCBI Taxonomy" id="574649"/>
    <lineage>
        <taxon>Bacteria</taxon>
        <taxon>Bacillati</taxon>
        <taxon>Actinomycetota</taxon>
        <taxon>Actinomycetes</taxon>
        <taxon>Micrococcales</taxon>
        <taxon>Microbacteriaceae</taxon>
        <taxon>Agrococcus</taxon>
    </lineage>
</organism>
<evidence type="ECO:0000313" key="2">
    <source>
        <dbReference type="EMBL" id="GGN76792.1"/>
    </source>
</evidence>
<gene>
    <name evidence="2" type="ORF">GCM10010968_00520</name>
</gene>
<comment type="caution">
    <text evidence="2">The sequence shown here is derived from an EMBL/GenBank/DDBJ whole genome shotgun (WGS) entry which is preliminary data.</text>
</comment>
<evidence type="ECO:0000313" key="3">
    <source>
        <dbReference type="Proteomes" id="UP000626982"/>
    </source>
</evidence>
<feature type="transmembrane region" description="Helical" evidence="1">
    <location>
        <begin position="25"/>
        <end position="43"/>
    </location>
</feature>
<dbReference type="Proteomes" id="UP000626982">
    <property type="component" value="Unassembled WGS sequence"/>
</dbReference>
<protein>
    <recommendedName>
        <fullName evidence="4">Small integral membrane protein</fullName>
    </recommendedName>
</protein>
<sequence>MSAVTIGLLTGLALAAIGLAWGFWGFLLAIVLGAIGALVGAVATRRIDLRAAVDAARGRSAG</sequence>
<keyword evidence="1" id="KW-0812">Transmembrane</keyword>
<evidence type="ECO:0008006" key="4">
    <source>
        <dbReference type="Google" id="ProtNLM"/>
    </source>
</evidence>
<evidence type="ECO:0000256" key="1">
    <source>
        <dbReference type="SAM" id="Phobius"/>
    </source>
</evidence>